<dbReference type="Gene3D" id="3.40.605.10">
    <property type="entry name" value="Aldehyde Dehydrogenase, Chain A, domain 1"/>
    <property type="match status" value="1"/>
</dbReference>
<evidence type="ECO:0000256" key="2">
    <source>
        <dbReference type="ARBA" id="ARBA00022605"/>
    </source>
</evidence>
<dbReference type="InterPro" id="IPR016161">
    <property type="entry name" value="Ald_DH/histidinol_DH"/>
</dbReference>
<proteinExistence type="inferred from homology"/>
<dbReference type="InterPro" id="IPR020593">
    <property type="entry name" value="G-glutamylP_reductase_CS"/>
</dbReference>
<dbReference type="Gene3D" id="3.40.309.10">
    <property type="entry name" value="Aldehyde Dehydrogenase, Chain A, domain 2"/>
    <property type="match status" value="1"/>
</dbReference>
<dbReference type="PROSITE" id="PS01223">
    <property type="entry name" value="PROA"/>
    <property type="match status" value="1"/>
</dbReference>
<dbReference type="SUPFAM" id="SSF53720">
    <property type="entry name" value="ALDH-like"/>
    <property type="match status" value="1"/>
</dbReference>
<keyword evidence="4 7" id="KW-0521">NADP</keyword>
<evidence type="ECO:0000256" key="3">
    <source>
        <dbReference type="ARBA" id="ARBA00022650"/>
    </source>
</evidence>
<evidence type="ECO:0000256" key="6">
    <source>
        <dbReference type="ARBA" id="ARBA00049024"/>
    </source>
</evidence>
<gene>
    <name evidence="7" type="primary">proA</name>
    <name evidence="9" type="ORF">LRP49_03110</name>
</gene>
<comment type="subcellular location">
    <subcellularLocation>
        <location evidence="7">Cytoplasm</location>
    </subcellularLocation>
</comment>
<dbReference type="InterPro" id="IPR015590">
    <property type="entry name" value="Aldehyde_DH_dom"/>
</dbReference>
<dbReference type="PANTHER" id="PTHR11063">
    <property type="entry name" value="GLUTAMATE SEMIALDEHYDE DEHYDROGENASE"/>
    <property type="match status" value="1"/>
</dbReference>
<dbReference type="GO" id="GO:0004350">
    <property type="term" value="F:glutamate-5-semialdehyde dehydrogenase activity"/>
    <property type="evidence" value="ECO:0007669"/>
    <property type="project" value="UniProtKB-EC"/>
</dbReference>
<evidence type="ECO:0000256" key="4">
    <source>
        <dbReference type="ARBA" id="ARBA00022857"/>
    </source>
</evidence>
<keyword evidence="5 7" id="KW-0560">Oxidoreductase</keyword>
<protein>
    <recommendedName>
        <fullName evidence="7">Gamma-glutamyl phosphate reductase</fullName>
        <shortName evidence="7">GPR</shortName>
        <ecNumber evidence="7">1.2.1.41</ecNumber>
    </recommendedName>
    <alternativeName>
        <fullName evidence="7">Glutamate-5-semialdehyde dehydrogenase</fullName>
    </alternativeName>
    <alternativeName>
        <fullName evidence="7">Glutamyl-gamma-semialdehyde dehydrogenase</fullName>
        <shortName evidence="7">GSA dehydrogenase</shortName>
    </alternativeName>
</protein>
<dbReference type="EMBL" id="JAJUBB010000002">
    <property type="protein sequence ID" value="MDD1780181.1"/>
    <property type="molecule type" value="Genomic_DNA"/>
</dbReference>
<dbReference type="InterPro" id="IPR000965">
    <property type="entry name" value="GPR_dom"/>
</dbReference>
<dbReference type="InterPro" id="IPR016162">
    <property type="entry name" value="Ald_DH_N"/>
</dbReference>
<keyword evidence="7" id="KW-0963">Cytoplasm</keyword>
<organism evidence="9 10">
    <name type="scientific">Enterovibrio qingdaonensis</name>
    <dbReference type="NCBI Taxonomy" id="2899818"/>
    <lineage>
        <taxon>Bacteria</taxon>
        <taxon>Pseudomonadati</taxon>
        <taxon>Pseudomonadota</taxon>
        <taxon>Gammaproteobacteria</taxon>
        <taxon>Vibrionales</taxon>
        <taxon>Vibrionaceae</taxon>
        <taxon>Enterovibrio</taxon>
    </lineage>
</organism>
<dbReference type="InterPro" id="IPR012134">
    <property type="entry name" value="Glu-5-SA_DH"/>
</dbReference>
<dbReference type="NCBIfam" id="NF001221">
    <property type="entry name" value="PRK00197.1"/>
    <property type="match status" value="1"/>
</dbReference>
<comment type="function">
    <text evidence="7">Catalyzes the NADPH-dependent reduction of L-glutamate 5-phosphate into L-glutamate 5-semialdehyde and phosphate. The product spontaneously undergoes cyclization to form 1-pyrroline-5-carboxylate.</text>
</comment>
<evidence type="ECO:0000256" key="7">
    <source>
        <dbReference type="HAMAP-Rule" id="MF_00412"/>
    </source>
</evidence>
<comment type="caution">
    <text evidence="9">The sequence shown here is derived from an EMBL/GenBank/DDBJ whole genome shotgun (WGS) entry which is preliminary data.</text>
</comment>
<dbReference type="NCBIfam" id="TIGR00407">
    <property type="entry name" value="proA"/>
    <property type="match status" value="1"/>
</dbReference>
<keyword evidence="2 7" id="KW-0028">Amino-acid biosynthesis</keyword>
<dbReference type="Proteomes" id="UP001149821">
    <property type="component" value="Unassembled WGS sequence"/>
</dbReference>
<evidence type="ECO:0000256" key="5">
    <source>
        <dbReference type="ARBA" id="ARBA00023002"/>
    </source>
</evidence>
<comment type="pathway">
    <text evidence="1 7">Amino-acid biosynthesis; L-proline biosynthesis; L-glutamate 5-semialdehyde from L-glutamate: step 2/2.</text>
</comment>
<dbReference type="Pfam" id="PF00171">
    <property type="entry name" value="Aldedh"/>
    <property type="match status" value="1"/>
</dbReference>
<dbReference type="CDD" id="cd07079">
    <property type="entry name" value="ALDH_F18-19_ProA-GPR"/>
    <property type="match status" value="1"/>
</dbReference>
<evidence type="ECO:0000256" key="1">
    <source>
        <dbReference type="ARBA" id="ARBA00004985"/>
    </source>
</evidence>
<evidence type="ECO:0000313" key="10">
    <source>
        <dbReference type="Proteomes" id="UP001149821"/>
    </source>
</evidence>
<keyword evidence="3 7" id="KW-0641">Proline biosynthesis</keyword>
<dbReference type="HAMAP" id="MF_00412">
    <property type="entry name" value="ProA"/>
    <property type="match status" value="1"/>
</dbReference>
<evidence type="ECO:0000313" key="9">
    <source>
        <dbReference type="EMBL" id="MDD1780181.1"/>
    </source>
</evidence>
<dbReference type="PIRSF" id="PIRSF000151">
    <property type="entry name" value="GPR"/>
    <property type="match status" value="1"/>
</dbReference>
<dbReference type="PANTHER" id="PTHR11063:SF8">
    <property type="entry name" value="DELTA-1-PYRROLINE-5-CARBOXYLATE SYNTHASE"/>
    <property type="match status" value="1"/>
</dbReference>
<feature type="domain" description="Aldehyde dehydrogenase" evidence="8">
    <location>
        <begin position="18"/>
        <end position="288"/>
    </location>
</feature>
<keyword evidence="10" id="KW-1185">Reference proteome</keyword>
<evidence type="ECO:0000259" key="8">
    <source>
        <dbReference type="Pfam" id="PF00171"/>
    </source>
</evidence>
<comment type="similarity">
    <text evidence="7">Belongs to the gamma-glutamyl phosphate reductase family.</text>
</comment>
<reference evidence="9" key="1">
    <citation type="submission" date="2021-12" db="EMBL/GenBank/DDBJ databases">
        <title>Enterovibrio ZSDZ35 sp. nov. and Enterovibrio ZSDZ42 sp. nov., isolated from coastal seawater in Qingdao.</title>
        <authorList>
            <person name="Zhang P."/>
        </authorList>
    </citation>
    <scope>NUCLEOTIDE SEQUENCE</scope>
    <source>
        <strain evidence="9">ZSDZ35</strain>
    </source>
</reference>
<name>A0ABT5QIQ6_9GAMM</name>
<comment type="catalytic activity">
    <reaction evidence="6 7">
        <text>L-glutamate 5-semialdehyde + phosphate + NADP(+) = L-glutamyl 5-phosphate + NADPH + H(+)</text>
        <dbReference type="Rhea" id="RHEA:19541"/>
        <dbReference type="ChEBI" id="CHEBI:15378"/>
        <dbReference type="ChEBI" id="CHEBI:43474"/>
        <dbReference type="ChEBI" id="CHEBI:57783"/>
        <dbReference type="ChEBI" id="CHEBI:58066"/>
        <dbReference type="ChEBI" id="CHEBI:58274"/>
        <dbReference type="ChEBI" id="CHEBI:58349"/>
        <dbReference type="EC" id="1.2.1.41"/>
    </reaction>
</comment>
<sequence>MTNTETTAHYFEMLETIGSDAKSASKLLAQAEPEVVNATLRSIASGIRSRVDEIITANQADMDAAKASGMSSAILDRLFLDQARLNALADSVEAIVEIESPIGKTLWQNERPNGLNILRVACPIGVLGMIYESRPNVTVDAAALCLKSHNAVVLRCGSDCFNSSLMLSKVIQDALVSNGLPAACVTVIPTKSRDAVTAMLSMDKYIDIIIPRGGYRLIEKVANEAKMPVLSHLDGICHTYIDSDCDTKMALDIVLNAKLRRTGICGAMETLLFDKSCDNTLVQTILSALIENGCELVGDEDLVKLNPSLGAATVADWTTEYLDKKLSCKFVDGVHGAIDHINKFGSGHTDCIVTNDADVATCFLNQVDSSIVMHNTSSQFADGGEFGMGAEIGISTGKIHARGPVGVDQLCTYKYHVIGSGQVRP</sequence>
<dbReference type="EC" id="1.2.1.41" evidence="7"/>
<dbReference type="InterPro" id="IPR016163">
    <property type="entry name" value="Ald_DH_C"/>
</dbReference>
<dbReference type="RefSeq" id="WP_274140144.1">
    <property type="nucleotide sequence ID" value="NZ_JAJUBB010000002.1"/>
</dbReference>
<accession>A0ABT5QIQ6</accession>